<dbReference type="InterPro" id="IPR013830">
    <property type="entry name" value="SGNH_hydro"/>
</dbReference>
<evidence type="ECO:0000256" key="1">
    <source>
        <dbReference type="SAM" id="SignalP"/>
    </source>
</evidence>
<feature type="signal peptide" evidence="1">
    <location>
        <begin position="1"/>
        <end position="18"/>
    </location>
</feature>
<comment type="caution">
    <text evidence="3">The sequence shown here is derived from an EMBL/GenBank/DDBJ whole genome shotgun (WGS) entry which is preliminary data.</text>
</comment>
<sequence>MRRSRIVLSALGAAVVVAAGTAVVAAALSDAPAGTPCDGFEAYEQRYGKIETLGDGERTIAVLGDSYSAGDEASDRGSRWTDRLVALDPQLTLLLDAVPSTGFVNDGQCGADAFGTRIDPLVREATRADGFLVIQGGLNDVHVGPDDVERAAAAVLDAASSAPGVAVIGPLDVPGHDDEDEVDAVLSRLAQERGLTYVSTLGWDLPVGSDGVHLTADGHGEYARRVLDALVDAGLL</sequence>
<dbReference type="SUPFAM" id="SSF52266">
    <property type="entry name" value="SGNH hydrolase"/>
    <property type="match status" value="1"/>
</dbReference>
<proteinExistence type="predicted"/>
<keyword evidence="4" id="KW-1185">Reference proteome</keyword>
<gene>
    <name evidence="3" type="ORF">GCM10022202_08640</name>
</gene>
<evidence type="ECO:0000313" key="3">
    <source>
        <dbReference type="EMBL" id="GAA3651258.1"/>
    </source>
</evidence>
<protein>
    <recommendedName>
        <fullName evidence="2">SGNH hydrolase-type esterase domain-containing protein</fullName>
    </recommendedName>
</protein>
<dbReference type="InterPro" id="IPR036514">
    <property type="entry name" value="SGNH_hydro_sf"/>
</dbReference>
<dbReference type="EMBL" id="BAAAYV010000005">
    <property type="protein sequence ID" value="GAA3651258.1"/>
    <property type="molecule type" value="Genomic_DNA"/>
</dbReference>
<evidence type="ECO:0000259" key="2">
    <source>
        <dbReference type="Pfam" id="PF13472"/>
    </source>
</evidence>
<organism evidence="3 4">
    <name type="scientific">Microbacterium marinilacus</name>
    <dbReference type="NCBI Taxonomy" id="415209"/>
    <lineage>
        <taxon>Bacteria</taxon>
        <taxon>Bacillati</taxon>
        <taxon>Actinomycetota</taxon>
        <taxon>Actinomycetes</taxon>
        <taxon>Micrococcales</taxon>
        <taxon>Microbacteriaceae</taxon>
        <taxon>Microbacterium</taxon>
    </lineage>
</organism>
<dbReference type="Pfam" id="PF13472">
    <property type="entry name" value="Lipase_GDSL_2"/>
    <property type="match status" value="1"/>
</dbReference>
<dbReference type="Proteomes" id="UP001410795">
    <property type="component" value="Unassembled WGS sequence"/>
</dbReference>
<dbReference type="CDD" id="cd00229">
    <property type="entry name" value="SGNH_hydrolase"/>
    <property type="match status" value="1"/>
</dbReference>
<accession>A0ABP7B7G8</accession>
<reference evidence="4" key="1">
    <citation type="journal article" date="2019" name="Int. J. Syst. Evol. Microbiol.">
        <title>The Global Catalogue of Microorganisms (GCM) 10K type strain sequencing project: providing services to taxonomists for standard genome sequencing and annotation.</title>
        <authorList>
            <consortium name="The Broad Institute Genomics Platform"/>
            <consortium name="The Broad Institute Genome Sequencing Center for Infectious Disease"/>
            <person name="Wu L."/>
            <person name="Ma J."/>
        </authorList>
    </citation>
    <scope>NUCLEOTIDE SEQUENCE [LARGE SCALE GENOMIC DNA]</scope>
    <source>
        <strain evidence="4">JCM 16546</strain>
    </source>
</reference>
<dbReference type="RefSeq" id="WP_221855744.1">
    <property type="nucleotide sequence ID" value="NZ_BAAAYV010000005.1"/>
</dbReference>
<feature type="domain" description="SGNH hydrolase-type esterase" evidence="2">
    <location>
        <begin position="62"/>
        <end position="219"/>
    </location>
</feature>
<name>A0ABP7B7G8_9MICO</name>
<keyword evidence="1" id="KW-0732">Signal</keyword>
<evidence type="ECO:0000313" key="4">
    <source>
        <dbReference type="Proteomes" id="UP001410795"/>
    </source>
</evidence>
<feature type="chain" id="PRO_5047397735" description="SGNH hydrolase-type esterase domain-containing protein" evidence="1">
    <location>
        <begin position="19"/>
        <end position="236"/>
    </location>
</feature>
<dbReference type="Gene3D" id="3.40.50.1110">
    <property type="entry name" value="SGNH hydrolase"/>
    <property type="match status" value="1"/>
</dbReference>